<dbReference type="Proteomes" id="UP000258309">
    <property type="component" value="Unassembled WGS sequence"/>
</dbReference>
<name>A0A3E2GTF8_SCYLI</name>
<keyword evidence="3" id="KW-0732">Signal</keyword>
<evidence type="ECO:0000313" key="6">
    <source>
        <dbReference type="Proteomes" id="UP000258309"/>
    </source>
</evidence>
<dbReference type="EMBL" id="NCSJ02000457">
    <property type="protein sequence ID" value="RFU24370.1"/>
    <property type="molecule type" value="Genomic_DNA"/>
</dbReference>
<dbReference type="OMA" id="YEGRMQK"/>
<feature type="signal peptide" evidence="3">
    <location>
        <begin position="1"/>
        <end position="18"/>
    </location>
</feature>
<feature type="non-terminal residue" evidence="5">
    <location>
        <position position="1"/>
    </location>
</feature>
<keyword evidence="1" id="KW-0175">Coiled coil</keyword>
<reference evidence="5 6" key="1">
    <citation type="submission" date="2018-05" db="EMBL/GenBank/DDBJ databases">
        <title>Draft genome sequence of Scytalidium lignicola DSM 105466, a ubiquitous saprotrophic fungus.</title>
        <authorList>
            <person name="Buettner E."/>
            <person name="Gebauer A.M."/>
            <person name="Hofrichter M."/>
            <person name="Liers C."/>
            <person name="Kellner H."/>
        </authorList>
    </citation>
    <scope>NUCLEOTIDE SEQUENCE [LARGE SCALE GENOMIC DNA]</scope>
    <source>
        <strain evidence="5 6">DSM 105466</strain>
    </source>
</reference>
<accession>A0A3E2GTF8</accession>
<feature type="non-terminal residue" evidence="5">
    <location>
        <position position="331"/>
    </location>
</feature>
<dbReference type="STRING" id="5539.A0A3E2GTF8"/>
<feature type="chain" id="PRO_5017536668" description="C2H2-domain containing protein second zinc finger domain-containing protein" evidence="3">
    <location>
        <begin position="19"/>
        <end position="331"/>
    </location>
</feature>
<gene>
    <name evidence="5" type="ORF">B7463_g11968</name>
</gene>
<dbReference type="AlphaFoldDB" id="A0A3E2GTF8"/>
<protein>
    <recommendedName>
        <fullName evidence="4">C2H2-domain containing protein second zinc finger domain-containing protein</fullName>
    </recommendedName>
</protein>
<proteinExistence type="predicted"/>
<evidence type="ECO:0000256" key="1">
    <source>
        <dbReference type="SAM" id="Coils"/>
    </source>
</evidence>
<evidence type="ECO:0000313" key="5">
    <source>
        <dbReference type="EMBL" id="RFU24370.1"/>
    </source>
</evidence>
<evidence type="ECO:0000256" key="2">
    <source>
        <dbReference type="SAM" id="MobiDB-lite"/>
    </source>
</evidence>
<dbReference type="OrthoDB" id="5305647at2759"/>
<organism evidence="5 6">
    <name type="scientific">Scytalidium lignicola</name>
    <name type="common">Hyphomycete</name>
    <dbReference type="NCBI Taxonomy" id="5539"/>
    <lineage>
        <taxon>Eukaryota</taxon>
        <taxon>Fungi</taxon>
        <taxon>Dikarya</taxon>
        <taxon>Ascomycota</taxon>
        <taxon>Pezizomycotina</taxon>
        <taxon>Leotiomycetes</taxon>
        <taxon>Leotiomycetes incertae sedis</taxon>
        <taxon>Scytalidium</taxon>
    </lineage>
</organism>
<evidence type="ECO:0000259" key="4">
    <source>
        <dbReference type="Pfam" id="PF26176"/>
    </source>
</evidence>
<feature type="region of interest" description="Disordered" evidence="2">
    <location>
        <begin position="250"/>
        <end position="269"/>
    </location>
</feature>
<feature type="domain" description="C2H2-domain containing protein second zinc finger" evidence="4">
    <location>
        <begin position="195"/>
        <end position="223"/>
    </location>
</feature>
<sequence>MPWEIHIALAVLWGVCWMFYEDLVLHNTEQDYLQATNNATTLFEGIISGNPFLGSYPDLDIINYDMFMQGELQSELPSLEQQLERCVSCSVTTFDIPITLTPVPVPTVSTTANSVNPQVINYGYHGGIIATAKLPSSHSTSAIQEVVESEQIEATESDAPGPVNAPLICTHTQIQDNQIISSRNSKHGQTEKQFCIYSNCSRSQPGSGFHRKDHLDQHLRGVHKQGSVPRLRAKPAVVLSSFNSAATSETPGAFLQSKKRRHRRDDPTDWQDKDELFEELAEERRLRLLAQQENNQLRQKIENYEGRMQKYEERLDRMMALFEGHKGEGKT</sequence>
<keyword evidence="6" id="KW-1185">Reference proteome</keyword>
<feature type="coiled-coil region" evidence="1">
    <location>
        <begin position="273"/>
        <end position="328"/>
    </location>
</feature>
<dbReference type="Pfam" id="PF26176">
    <property type="entry name" value="zf_C2H2_17_2"/>
    <property type="match status" value="1"/>
</dbReference>
<evidence type="ECO:0000256" key="3">
    <source>
        <dbReference type="SAM" id="SignalP"/>
    </source>
</evidence>
<comment type="caution">
    <text evidence="5">The sequence shown here is derived from an EMBL/GenBank/DDBJ whole genome shotgun (WGS) entry which is preliminary data.</text>
</comment>
<dbReference type="InterPro" id="IPR059095">
    <property type="entry name" value="Znf_C2H2_17_2nd"/>
</dbReference>